<comment type="similarity">
    <text evidence="3">Belongs to the glycosyltransferase 11 family.</text>
</comment>
<comment type="caution">
    <text evidence="4">The sequence shown here is derived from an EMBL/GenBank/DDBJ whole genome shotgun (WGS) entry which is preliminary data.</text>
</comment>
<keyword evidence="2 3" id="KW-0808">Transferase</keyword>
<name>A0A1D1V0Y6_RAMVA</name>
<dbReference type="AlphaFoldDB" id="A0A1D1V0Y6"/>
<evidence type="ECO:0000256" key="1">
    <source>
        <dbReference type="ARBA" id="ARBA00022676"/>
    </source>
</evidence>
<dbReference type="UniPathway" id="UPA00378"/>
<dbReference type="Proteomes" id="UP000186922">
    <property type="component" value="Unassembled WGS sequence"/>
</dbReference>
<dbReference type="GO" id="GO:0008107">
    <property type="term" value="F:galactoside 2-alpha-L-fucosyltransferase activity"/>
    <property type="evidence" value="ECO:0007669"/>
    <property type="project" value="InterPro"/>
</dbReference>
<evidence type="ECO:0000313" key="5">
    <source>
        <dbReference type="Proteomes" id="UP000186922"/>
    </source>
</evidence>
<dbReference type="InterPro" id="IPR002516">
    <property type="entry name" value="Glyco_trans_11"/>
</dbReference>
<keyword evidence="3" id="KW-0812">Transmembrane</keyword>
<dbReference type="GO" id="GO:0032580">
    <property type="term" value="C:Golgi cisterna membrane"/>
    <property type="evidence" value="ECO:0007669"/>
    <property type="project" value="UniProtKB-SubCell"/>
</dbReference>
<keyword evidence="3" id="KW-0333">Golgi apparatus</keyword>
<evidence type="ECO:0000256" key="2">
    <source>
        <dbReference type="ARBA" id="ARBA00022679"/>
    </source>
</evidence>
<dbReference type="EC" id="2.4.1.-" evidence="3"/>
<dbReference type="PANTHER" id="PTHR11927:SF9">
    <property type="entry name" value="L-FUCOSYLTRANSFERASE"/>
    <property type="match status" value="1"/>
</dbReference>
<protein>
    <recommendedName>
        <fullName evidence="3">L-Fucosyltransferase</fullName>
        <ecNumber evidence="3">2.4.1.-</ecNumber>
    </recommendedName>
</protein>
<keyword evidence="1 3" id="KW-0328">Glycosyltransferase</keyword>
<comment type="pathway">
    <text evidence="3">Protein modification; protein glycosylation.</text>
</comment>
<keyword evidence="3" id="KW-0325">Glycoprotein</keyword>
<feature type="transmembrane region" description="Helical" evidence="3">
    <location>
        <begin position="75"/>
        <end position="97"/>
    </location>
</feature>
<keyword evidence="3" id="KW-1133">Transmembrane helix</keyword>
<reference evidence="4 5" key="1">
    <citation type="journal article" date="2016" name="Nat. Commun.">
        <title>Extremotolerant tardigrade genome and improved radiotolerance of human cultured cells by tardigrade-unique protein.</title>
        <authorList>
            <person name="Hashimoto T."/>
            <person name="Horikawa D.D."/>
            <person name="Saito Y."/>
            <person name="Kuwahara H."/>
            <person name="Kozuka-Hata H."/>
            <person name="Shin-I T."/>
            <person name="Minakuchi Y."/>
            <person name="Ohishi K."/>
            <person name="Motoyama A."/>
            <person name="Aizu T."/>
            <person name="Enomoto A."/>
            <person name="Kondo K."/>
            <person name="Tanaka S."/>
            <person name="Hara Y."/>
            <person name="Koshikawa S."/>
            <person name="Sagara H."/>
            <person name="Miura T."/>
            <person name="Yokobori S."/>
            <person name="Miyagawa K."/>
            <person name="Suzuki Y."/>
            <person name="Kubo T."/>
            <person name="Oyama M."/>
            <person name="Kohara Y."/>
            <person name="Fujiyama A."/>
            <person name="Arakawa K."/>
            <person name="Katayama T."/>
            <person name="Toyoda A."/>
            <person name="Kunieda T."/>
        </authorList>
    </citation>
    <scope>NUCLEOTIDE SEQUENCE [LARGE SCALE GENOMIC DNA]</scope>
    <source>
        <strain evidence="4 5">YOKOZUNA-1</strain>
    </source>
</reference>
<organism evidence="4 5">
    <name type="scientific">Ramazzottius varieornatus</name>
    <name type="common">Water bear</name>
    <name type="synonym">Tardigrade</name>
    <dbReference type="NCBI Taxonomy" id="947166"/>
    <lineage>
        <taxon>Eukaryota</taxon>
        <taxon>Metazoa</taxon>
        <taxon>Ecdysozoa</taxon>
        <taxon>Tardigrada</taxon>
        <taxon>Eutardigrada</taxon>
        <taxon>Parachela</taxon>
        <taxon>Hypsibioidea</taxon>
        <taxon>Ramazzottiidae</taxon>
        <taxon>Ramazzottius</taxon>
    </lineage>
</organism>
<evidence type="ECO:0000256" key="3">
    <source>
        <dbReference type="RuleBase" id="RU363129"/>
    </source>
</evidence>
<dbReference type="OrthoDB" id="3226at2759"/>
<evidence type="ECO:0000313" key="4">
    <source>
        <dbReference type="EMBL" id="GAU94510.1"/>
    </source>
</evidence>
<gene>
    <name evidence="4" type="primary">RvY_06272-1</name>
    <name evidence="4" type="synonym">RvY_06272.1</name>
    <name evidence="4" type="ORF">RvY_06272</name>
</gene>
<dbReference type="EMBL" id="BDGG01000002">
    <property type="protein sequence ID" value="GAU94510.1"/>
    <property type="molecule type" value="Genomic_DNA"/>
</dbReference>
<proteinExistence type="inferred from homology"/>
<accession>A0A1D1V0Y6</accession>
<feature type="transmembrane region" description="Helical" evidence="3">
    <location>
        <begin position="166"/>
        <end position="184"/>
    </location>
</feature>
<comment type="subcellular location">
    <subcellularLocation>
        <location evidence="3">Golgi apparatus</location>
        <location evidence="3">Golgi stack membrane</location>
        <topology evidence="3">Single-pass type II membrane protein</topology>
    </subcellularLocation>
</comment>
<dbReference type="PANTHER" id="PTHR11927">
    <property type="entry name" value="GALACTOSIDE 2-L-FUCOSYLTRANSFERASE"/>
    <property type="match status" value="1"/>
</dbReference>
<feature type="transmembrane region" description="Helical" evidence="3">
    <location>
        <begin position="220"/>
        <end position="241"/>
    </location>
</feature>
<dbReference type="GO" id="GO:0005975">
    <property type="term" value="P:carbohydrate metabolic process"/>
    <property type="evidence" value="ECO:0007669"/>
    <property type="project" value="InterPro"/>
</dbReference>
<dbReference type="CDD" id="cd11301">
    <property type="entry name" value="Fut1_Fut2_like"/>
    <property type="match status" value="1"/>
</dbReference>
<keyword evidence="3" id="KW-0472">Membrane</keyword>
<keyword evidence="5" id="KW-1185">Reference proteome</keyword>
<dbReference type="Pfam" id="PF01531">
    <property type="entry name" value="Glyco_transf_11"/>
    <property type="match status" value="1"/>
</dbReference>
<sequence length="501" mass="57217">MYMRNMPQSDVDTTSEYSLVPLLKADEPEESYCDTTGSCDGTGKLRSSPQNQTTITLGCPRRSPIAHERSHDNTLFCGGFSWITVLCLSTLLSWFLWSAYQELSISRNKKHGLFDDSPPTACPVTLDSLSKLEKLFRVVSAQPPIKTLRMKNGSLVEMNSPSMDNLAVGGCSAAVVTDLILLGLQRTIDRRQQEQERFLQSWMMRAPTASQELFIAHNNLSVTGFGLGNFMFILATMYGLARNTSRSVALLEFHKHEKLFANLEYFIQHRRRAELFDKSTEVLHEKHWAIFDPDILHLSTDYPNENIPLDGYRQVFHLFDVYKRDIRAMFAFKQNVTDEAMAKLRLGLEGYFGTTNKSNDQLPKLVGVHVRRGDILSGPWHDMGHEPASKAYLLRSVLHMQSKYAPVLFLVISNGMEYCREVFREDNFIFMDYHESAEVDMALLTLMDYLVLSVGTFGWWGAYLGEAKEIHYYRHWPRNGTVMKAGIQPKDFWPSTWIAGT</sequence>
<keyword evidence="3" id="KW-0735">Signal-anchor</keyword>
<comment type="caution">
    <text evidence="3">Lacks conserved residue(s) required for the propagation of feature annotation.</text>
</comment>